<dbReference type="SUPFAM" id="SSF53300">
    <property type="entry name" value="vWA-like"/>
    <property type="match status" value="1"/>
</dbReference>
<accession>L1LDQ7</accession>
<feature type="compositionally biased region" description="Basic and acidic residues" evidence="10">
    <location>
        <begin position="3876"/>
        <end position="3888"/>
    </location>
</feature>
<comment type="similarity">
    <text evidence="3 9">Belongs to the midasin family.</text>
</comment>
<dbReference type="PIRSF" id="PIRSF010340">
    <property type="entry name" value="Midasin"/>
    <property type="match status" value="1"/>
</dbReference>
<feature type="compositionally biased region" description="Basic and acidic residues" evidence="10">
    <location>
        <begin position="3923"/>
        <end position="3941"/>
    </location>
</feature>
<feature type="compositionally biased region" description="Basic and acidic residues" evidence="10">
    <location>
        <begin position="4111"/>
        <end position="4124"/>
    </location>
</feature>
<proteinExistence type="inferred from homology"/>
<evidence type="ECO:0000256" key="2">
    <source>
        <dbReference type="ARBA" id="ARBA00004642"/>
    </source>
</evidence>
<organism evidence="13 14">
    <name type="scientific">Theileria equi strain WA</name>
    <dbReference type="NCBI Taxonomy" id="1537102"/>
    <lineage>
        <taxon>Eukaryota</taxon>
        <taxon>Sar</taxon>
        <taxon>Alveolata</taxon>
        <taxon>Apicomplexa</taxon>
        <taxon>Aconoidasida</taxon>
        <taxon>Piroplasmida</taxon>
        <taxon>Theileriidae</taxon>
        <taxon>Theileria</taxon>
    </lineage>
</organism>
<evidence type="ECO:0000256" key="6">
    <source>
        <dbReference type="ARBA" id="ARBA00022840"/>
    </source>
</evidence>
<evidence type="ECO:0000256" key="8">
    <source>
        <dbReference type="ARBA" id="ARBA00023242"/>
    </source>
</evidence>
<feature type="region of interest" description="Disordered" evidence="10">
    <location>
        <begin position="4111"/>
        <end position="4199"/>
    </location>
</feature>
<feature type="compositionally biased region" description="Acidic residues" evidence="10">
    <location>
        <begin position="3978"/>
        <end position="4021"/>
    </location>
</feature>
<dbReference type="OrthoDB" id="364317at2759"/>
<dbReference type="PANTHER" id="PTHR48103:SF2">
    <property type="entry name" value="MIDASIN"/>
    <property type="match status" value="1"/>
</dbReference>
<feature type="compositionally biased region" description="Acidic residues" evidence="10">
    <location>
        <begin position="3942"/>
        <end position="3964"/>
    </location>
</feature>
<evidence type="ECO:0000313" key="13">
    <source>
        <dbReference type="EMBL" id="EKX73409.1"/>
    </source>
</evidence>
<evidence type="ECO:0000256" key="10">
    <source>
        <dbReference type="SAM" id="MobiDB-lite"/>
    </source>
</evidence>
<keyword evidence="8 9" id="KW-0539">Nucleus</keyword>
<dbReference type="SUPFAM" id="SSF52540">
    <property type="entry name" value="P-loop containing nucleoside triphosphate hydrolases"/>
    <property type="match status" value="5"/>
</dbReference>
<feature type="transmembrane region" description="Helical" evidence="11">
    <location>
        <begin position="3054"/>
        <end position="3074"/>
    </location>
</feature>
<evidence type="ECO:0000259" key="12">
    <source>
        <dbReference type="SMART" id="SM00382"/>
    </source>
</evidence>
<feature type="compositionally biased region" description="Acidic residues" evidence="10">
    <location>
        <begin position="3889"/>
        <end position="3922"/>
    </location>
</feature>
<dbReference type="eggNOG" id="KOG1808">
    <property type="taxonomic scope" value="Eukaryota"/>
</dbReference>
<dbReference type="GO" id="GO:0005730">
    <property type="term" value="C:nucleolus"/>
    <property type="evidence" value="ECO:0007669"/>
    <property type="project" value="UniProtKB-SubCell"/>
</dbReference>
<keyword evidence="11" id="KW-0472">Membrane</keyword>
<dbReference type="PROSITE" id="PS00675">
    <property type="entry name" value="SIGMA54_INTERACT_1"/>
    <property type="match status" value="1"/>
</dbReference>
<feature type="region of interest" description="Disordered" evidence="10">
    <location>
        <begin position="3799"/>
        <end position="3820"/>
    </location>
</feature>
<dbReference type="SMART" id="SM00382">
    <property type="entry name" value="AAA"/>
    <property type="match status" value="4"/>
</dbReference>
<dbReference type="FunFam" id="3.40.50.300:FF:000142">
    <property type="entry name" value="Midasin"/>
    <property type="match status" value="1"/>
</dbReference>
<dbReference type="InterPro" id="IPR025662">
    <property type="entry name" value="Sigma_54_int_dom_ATP-bd_1"/>
</dbReference>
<feature type="compositionally biased region" description="Acidic residues" evidence="10">
    <location>
        <begin position="3855"/>
        <end position="3875"/>
    </location>
</feature>
<dbReference type="EMBL" id="ACOU01000003">
    <property type="protein sequence ID" value="EKX73409.1"/>
    <property type="molecule type" value="Genomic_DNA"/>
</dbReference>
<gene>
    <name evidence="13" type="ORF">BEWA_054650</name>
</gene>
<evidence type="ECO:0000256" key="4">
    <source>
        <dbReference type="ARBA" id="ARBA00017143"/>
    </source>
</evidence>
<feature type="compositionally biased region" description="Basic and acidic residues" evidence="10">
    <location>
        <begin position="4182"/>
        <end position="4199"/>
    </location>
</feature>
<protein>
    <recommendedName>
        <fullName evidence="4 9">Midasin</fullName>
    </recommendedName>
</protein>
<dbReference type="CDD" id="cd00009">
    <property type="entry name" value="AAA"/>
    <property type="match status" value="3"/>
</dbReference>
<feature type="compositionally biased region" description="Basic and acidic residues" evidence="10">
    <location>
        <begin position="3835"/>
        <end position="3851"/>
    </location>
</feature>
<dbReference type="Proteomes" id="UP000031512">
    <property type="component" value="Unassembled WGS sequence"/>
</dbReference>
<evidence type="ECO:0000256" key="5">
    <source>
        <dbReference type="ARBA" id="ARBA00022741"/>
    </source>
</evidence>
<feature type="region of interest" description="Disordered" evidence="10">
    <location>
        <begin position="3832"/>
        <end position="4093"/>
    </location>
</feature>
<dbReference type="InterPro" id="IPR012099">
    <property type="entry name" value="Midasin"/>
</dbReference>
<dbReference type="GO" id="GO:0005654">
    <property type="term" value="C:nucleoplasm"/>
    <property type="evidence" value="ECO:0007669"/>
    <property type="project" value="UniProtKB-SubCell"/>
</dbReference>
<feature type="domain" description="AAA+ ATPase" evidence="12">
    <location>
        <begin position="580"/>
        <end position="845"/>
    </location>
</feature>
<dbReference type="GO" id="GO:0016887">
    <property type="term" value="F:ATP hydrolysis activity"/>
    <property type="evidence" value="ECO:0007669"/>
    <property type="project" value="InterPro"/>
</dbReference>
<evidence type="ECO:0000256" key="1">
    <source>
        <dbReference type="ARBA" id="ARBA00004604"/>
    </source>
</evidence>
<dbReference type="GO" id="GO:0000027">
    <property type="term" value="P:ribosomal large subunit assembly"/>
    <property type="evidence" value="ECO:0007669"/>
    <property type="project" value="InterPro"/>
</dbReference>
<evidence type="ECO:0000256" key="3">
    <source>
        <dbReference type="ARBA" id="ARBA00007188"/>
    </source>
</evidence>
<sequence length="4526" mass="512720">MDERALIAERLSRVAKDIHSGLEDGTFINNTTVLGKFKAFVASGSPGKGHTDLCGILNVLGNTFYNTNAFKSCIIEFIANLTADDAVSTTQLRNGLQFIVHSCLLHPSTALIIVRASPDVALSGILEIFENYSSNDGLVLEKIALSKSLVGDSRLKRKARSVLNGLSKVIPLINETLLSVNDPRVLVSKLTLLAHLTNVVATSQLSSLVQLSGKDGDVGEMAKYLVLCAGKKCSLDHLHPKFGHLRSPLTELYITLNEAHLDLAPNLVRIRDRVSYKRSNNVVVSDSYVALGYSEDVLCKMLYGLDVSVGQMIVGECSKSFYIKELANRVGVSIDSINHIYTDDTTDVKTLVGNWICTENVGEFVFNYGIISVAMKEGRWLIFDSELSDSIAFLVHDVSANGELFIPELSETVYAHEKFAIFVTCNVADDRFGSLPAVEIPTPSLEDILSIARKNYSKLEQISNTLIHSIYELRNELEQHRTLRVSDIFKVFKRLQNSEYTFKGYISSTIKSFIIETFYTIFLAGITCNETKFGLLTKFARRFDMYPKSLDEIVKLEKGLGRNTSIHLKVSSLLSSCYRANEPVLLVGDTGTGKTAIVQSFAKATGNKLLVYVFNEQSESSDLVGNFFPDNIVDSSRWLFMETLRLHLRTCQLDDVMFLLFDHLVDLYTHRIFNRFLKTMAISLGNMANSVLGSLQEEILDLRNKCNMMGSEDHTRYPFALNYLVKPLKELPADRLAVMEKYKAKVQADSLELKFRFEDGILVEAMKNGYWILLDEINLAPCELLQRLNGIVANKSTKFELYECGNKVVNIHPNFRIFACMNPPIIKSGDILTYSSGKKELPESFKCRFTEIFVDQVTSFEDLSLVASSHVENSARNIPISEICNFYVKVNEMCKKGELEDGSYKTPTFTLRNFVRAIHYTKNVLNRDFKPIKNPHEAVNDALLACFCSSLGPRSLEKMEAVLPSAKSISEEVHGDYVKVEGYWIKKGDEPIIESDSFIVTPNIRKHVRKLSRILSGQRVPILLEGPTAAGKTSLVQYLCNITGHKCVRVNNHEHTEISEYIGQFVFDSNSSKLTFNYGVVVNAMKYGHWLILDELNLAPSQILEALNRILDDNREIYIPETREVIKCHPEFMIFATQNPANSVYGGRKQLSRAFCNRFVQIYVEAVSPSDLELILHKRCKIAMSRSQKIVKVYESLSQCSINSMIFEKANALITLRDLIKWANRVSQDDSGLSYYGWCIIAEKLRNESEKQIVKESIEKNCPSKSGKVIPLCIDFKSDECLNRFLALHGLDRVGLSSIYNFTWFDSVTDRVMALILRALDNKEPVLLVGETGIGKTTICQLIAKLSGRRLNILNCHKNTEASDFIGGFRPTRNSRFHEFIEKAIDHLPNLDDSNTIDDVAYYLKSLLSKKTSEIDKEEFDGVVKLISHLINGQTNVESENRPKRQKVDYDPDLSVLKLLGEARKAMNNALFEWVYGPLSTCLIEGEWFLADEISLADDAVLEKMNSALEMESTLSIPEAGGETLKVLHASANFRFLATMNPGGDYGKRELSPALLNRFTQIYIPELKFDDFSTVKSIVKYYGDFSDWIIHSMVDIIRNCSESKLTLRDLISWSEYIARDSASMNSSHAQSETVESFIHGLYVSFLDSYANPPLSFDNIVSIISRYNNVLPEELERHFVDSQWIWNELRALNPEMSNNPPGFSLESKTSLGILGKILRALRVNRPVLLEGSPGVGKTASVNAIAQILGIKLVRINLSEHTDIIDLFGSDLPCMVDGKWQFLWHNGPLLDAVENGYWIILDELNLASQQILEGLNALLDHRRETFIPELNRFVKCANCFRLFASQNPAIHGNGRKFLPKSFLNRFTKIYVDKLEFDDYCTILASKYPGISRDHVSKIVTLFHKFKSELALSQWEWNLRDCMRFCGALEKGIPSNDFNRVFHLTVLSRLHSAECFRAIEAHHFPDSFNSYTKEEYLIEGTSAPSVSHGETIWMFSQWNVLNSLAHSVKLYTPILVTGPSQSGKVSTIRKFAQINGKTLVEIPIFPSSDLTDIIGCFEQTSRTSICNDAKRCMENILDILVPKHIESNPQIIKTLVETESVDKFLGILSSSDDLIPMDSDEFVIAEKLRTLNNSLENSKLEAGNFKWVDSPLIRAIERGEWVLLRRIQDANPAILDRLNSLLEENGQIVLNESGQNRVVIPHKDFRIFMIADETLVGRISKAFRNRCLEINVNAHTILKSLYDKNEMGYIKVVRGIMGLDCTRHISLSMLLDGVRIVLSIKRCTIEEALVMSLTFGTIKTLCNSSEYNISLTFLKKWALWDNDLVTGLKNTFYNLPEEILSLSCTYMEHFSQNIQKLQLVINYLSTCWTDFECLLFREACLAKISLESHAYSLLWFLWRSSGNDSPKRFELLKSIVDPNNNFLNTVKTEEFIGFYQEFVNDKWQNIRAIQFLNMITSGKLVRIAENFPNSSLDIRSMDPEKVDKLGYLDHLLCIKSIAPVTIGHVIESVFGGKSRPDLSVDMIIGPSLYTTDDVNMEFLRLGLFSHGISENSTKYELGDLEQFINLRVAYLEGQIQKCPLPFKLETYSVECERTNLVKFFNKKLWFLNSLVQHLHLSDKFHGSSVHEYAMEILRLYVQIQHDIPTSSLILLINIIIALRTTDKNIANQINLEACTLLIQQLGHTFSTVDPLKYMSDLICDKKMRMEHVRVDNQLSLDNTDSLEVINFWSNISLENGIPNLVENVKRVKALESILNSTLVDPTCWSNVFSLLLYISPHIRKVFTLDLESIVKAVYHRQACETFSEMHKVKDNPHKSAFIVEKILKLLEGILQDESLICDLWEMSCLYILLELPNLDILLDCIEEKYMHDYRVAEKESLEDMYKNFAMLDSLADGESTKLMVFEKYIDELAQCISGKRFPLRFATDLAMDLPQEFVCKDSLRLIYDFRTDVEKFTAVLQRTERGKSLIESIGNFSRYLEKKYLFFGEILKPVLLALHSIVFSVILRSGNDYEMKKLSSISKASLESAFSFPYNPLMRLNLQELVALTVHYSKNEGKINIYTFSTCLLHFYALFNVDYLITISLEPLKYLFTLLSGMVDKQVEDSAISIKLSLFQKSLQNARKSIDSGVFELFPNNERVIAVLKDEFEGEHKEEDDGSKETGNIDEKRINKLLVSILNKDPCGSPEKLRRDVINAVFSLSLSLGVDCMQPDRSLISRAIMAKSSSAFGYSECVNYGGTCDSSFYNSCNTNLTLDAWKIIAEIKQRVKELEAEFTDNPQLGDVEKVIQSITKMKVETVTQSVLTTMLEVLLAKMEGWNYIAHSKISLKSFSEEIQNKVIGLREKELGEWQSLVLSRLETCENEAYASLSFFVEMCSSIFESSTVESCIEEILQFVTSSPIAHFSPILKMVKATASLFKDSTISSEQTMRSVLANMQQFLMHWEPIVNEKIDEIKKETNLKVLEIIKTVKRSGQDYVSIRESIEKQKDQVTNEIRRFDQTIRQPFTLLYNEKILEGPKPSKVLTSESKLISILRENVEYVQENKNTITRLQCTRISSNVCDVLSEMGFKSLPYKDNVMSWIDFGKETMEHTDNSSYIMESLHILRNLNAVLKDEKAANFKKNIDLRLLGYLAFMFARAQEEINQAQKARKFQESEKYANEIMSSGDVRQASSLDLRTLFTLVDEVYEGLMQLHSVGIRDANVPEPEFKQFILTSPEYRLFLDGLKNIPVRNSWVLELKTNLLRIKAAFMSGKLENGVKILDSILNSFYSEVTKHKDVAPEQPLHIPLECLYLTLFIESIAHVKPVKEENNGDSTDQWTPGTGLDDGTAMKNISEDVEYDDNAFDNKDKDVPQNVDKDGPNLDMDIDFEGEEFDVQEEDRDGDDENIKNEYEHGKDEQTEDVNYEMEFEGDDGDGGEQNEEMEKEEGGGEAEGEKITDESGPGGEERESGQDDSGEGLDDVGDLQEEDRDGDDENIKNEYEHGKDEQTEDVNYEMEFEGDDGDGGEQNEEMEKEEGGDENRENEESEENTEFAQNDDQGDVANEQEATRQETGKRDYSSVPYGVQGESGQIMGSEENEERIGSGASEYEASWANSGDSLKRNDQVDSFFNMMDKMFGERSGMENANDLRKRGVSEPVGEQGEEDKDGNVDEFDQDGELQGLAPGGTGSANQDDMDVNFGQEKSVEAVQNKETGDKSFSADKQTEKAENRLDHPTDRAFTQDALEEMEIDTSGVSRGSLQSDTVPFEFENMESQDQPLQGDSQGTWKQYQEETAVVSTTLCEQMRIILEPTKSGSMQGDYKTGKRISIKKLMTFIASNYQRDKIWLRRTKPSKRDYCIFIAIDNSKSMANSNAGTLALKSLVSIYEALSKLDVGDLTVCKFGGYPPEILLDTRGTMEPFKVLDKMTFDEETRDSHETGLPQLLKFVLTSSDIIDKSKRILIIISDGKFNKTKAQPWIQSIIGSGVVPLLVILDPITQGQKSILQMKQVTNINGKMKVETFFQNFPFPYYAIIHDIAKLPNIITDLLRQWFALSDKY</sequence>
<dbReference type="RefSeq" id="XP_004832861.1">
    <property type="nucleotide sequence ID" value="XM_004832804.1"/>
</dbReference>
<dbReference type="PANTHER" id="PTHR48103">
    <property type="entry name" value="MIDASIN-RELATED"/>
    <property type="match status" value="1"/>
</dbReference>
<dbReference type="InterPro" id="IPR040848">
    <property type="entry name" value="AAA_lid_7"/>
</dbReference>
<dbReference type="InterPro" id="IPR027417">
    <property type="entry name" value="P-loop_NTPase"/>
</dbReference>
<dbReference type="GO" id="GO:0005524">
    <property type="term" value="F:ATP binding"/>
    <property type="evidence" value="ECO:0007669"/>
    <property type="project" value="UniProtKB-KW"/>
</dbReference>
<feature type="domain" description="AAA+ ATPase" evidence="12">
    <location>
        <begin position="1322"/>
        <end position="1566"/>
    </location>
</feature>
<keyword evidence="11" id="KW-1133">Transmembrane helix</keyword>
<keyword evidence="13" id="KW-0436">Ligase</keyword>
<keyword evidence="5 9" id="KW-0547">Nucleotide-binding</keyword>
<evidence type="ECO:0000256" key="11">
    <source>
        <dbReference type="SAM" id="Phobius"/>
    </source>
</evidence>
<keyword evidence="6 9" id="KW-0067">ATP-binding</keyword>
<dbReference type="GO" id="GO:0000055">
    <property type="term" value="P:ribosomal large subunit export from nucleus"/>
    <property type="evidence" value="ECO:0007669"/>
    <property type="project" value="TreeGrafter"/>
</dbReference>
<dbReference type="GeneID" id="15803016"/>
<evidence type="ECO:0000313" key="14">
    <source>
        <dbReference type="Proteomes" id="UP000031512"/>
    </source>
</evidence>
<comment type="function">
    <text evidence="9">Nuclear chaperone required for maturation and nuclear export of pre-60S ribosome subunits.</text>
</comment>
<evidence type="ECO:0000256" key="7">
    <source>
        <dbReference type="ARBA" id="ARBA00023186"/>
    </source>
</evidence>
<dbReference type="KEGG" id="beq:BEWA_054650"/>
<feature type="compositionally biased region" description="Basic and acidic residues" evidence="10">
    <location>
        <begin position="4037"/>
        <end position="4048"/>
    </location>
</feature>
<dbReference type="VEuPathDB" id="PiroplasmaDB:BEWA_054650"/>
<feature type="compositionally biased region" description="Basic and acidic residues" evidence="10">
    <location>
        <begin position="3965"/>
        <end position="3977"/>
    </location>
</feature>
<dbReference type="InterPro" id="IPR011704">
    <property type="entry name" value="ATPase_dyneun-rel_AAA"/>
</dbReference>
<dbReference type="Pfam" id="PF17867">
    <property type="entry name" value="AAA_lid_7"/>
    <property type="match status" value="1"/>
</dbReference>
<dbReference type="GO" id="GO:0030687">
    <property type="term" value="C:preribosome, large subunit precursor"/>
    <property type="evidence" value="ECO:0007669"/>
    <property type="project" value="TreeGrafter"/>
</dbReference>
<dbReference type="FunFam" id="3.40.50.300:FF:001384">
    <property type="entry name" value="Midasin"/>
    <property type="match status" value="1"/>
</dbReference>
<keyword evidence="14" id="KW-1185">Reference proteome</keyword>
<feature type="domain" description="AAA+ ATPase" evidence="12">
    <location>
        <begin position="1018"/>
        <end position="1165"/>
    </location>
</feature>
<feature type="compositionally biased region" description="Acidic residues" evidence="10">
    <location>
        <begin position="4131"/>
        <end position="4147"/>
    </location>
</feature>
<evidence type="ECO:0000256" key="9">
    <source>
        <dbReference type="PIRNR" id="PIRNR010340"/>
    </source>
</evidence>
<comment type="subcellular location">
    <subcellularLocation>
        <location evidence="1">Nucleus</location>
        <location evidence="1">Nucleolus</location>
    </subcellularLocation>
    <subcellularLocation>
        <location evidence="2">Nucleus</location>
        <location evidence="2">Nucleoplasm</location>
    </subcellularLocation>
</comment>
<dbReference type="Pfam" id="PF17865">
    <property type="entry name" value="AAA_lid_5"/>
    <property type="match status" value="1"/>
</dbReference>
<keyword evidence="11" id="KW-0812">Transmembrane</keyword>
<reference evidence="13 14" key="1">
    <citation type="journal article" date="2012" name="BMC Genomics">
        <title>Comparative genomic analysis and phylogenetic position of Theileria equi.</title>
        <authorList>
            <person name="Kappmeyer L.S."/>
            <person name="Thiagarajan M."/>
            <person name="Herndon D.R."/>
            <person name="Ramsay J.D."/>
            <person name="Caler E."/>
            <person name="Djikeng A."/>
            <person name="Gillespie J.J."/>
            <person name="Lau A.O."/>
            <person name="Roalson E.H."/>
            <person name="Silva J.C."/>
            <person name="Silva M.G."/>
            <person name="Suarez C.E."/>
            <person name="Ueti M.W."/>
            <person name="Nene V.M."/>
            <person name="Mealey R.H."/>
            <person name="Knowles D.P."/>
            <person name="Brayton K.A."/>
        </authorList>
    </citation>
    <scope>NUCLEOTIDE SEQUENCE [LARGE SCALE GENOMIC DNA]</scope>
    <source>
        <strain evidence="13 14">WA</strain>
    </source>
</reference>
<dbReference type="Gene3D" id="3.40.50.300">
    <property type="entry name" value="P-loop containing nucleotide triphosphate hydrolases"/>
    <property type="match status" value="7"/>
</dbReference>
<dbReference type="InterPro" id="IPR041190">
    <property type="entry name" value="Midasin_AAA_lid_5"/>
</dbReference>
<keyword evidence="7 9" id="KW-0143">Chaperone</keyword>
<dbReference type="InterPro" id="IPR003593">
    <property type="entry name" value="AAA+_ATPase"/>
</dbReference>
<dbReference type="InterPro" id="IPR036465">
    <property type="entry name" value="vWFA_dom_sf"/>
</dbReference>
<comment type="caution">
    <text evidence="13">The sequence shown here is derived from an EMBL/GenBank/DDBJ whole genome shotgun (WGS) entry which is preliminary data.</text>
</comment>
<dbReference type="STRING" id="1537102.L1LDQ7"/>
<feature type="domain" description="AAA+ ATPase" evidence="12">
    <location>
        <begin position="1722"/>
        <end position="1909"/>
    </location>
</feature>
<dbReference type="GO" id="GO:0016874">
    <property type="term" value="F:ligase activity"/>
    <property type="evidence" value="ECO:0007669"/>
    <property type="project" value="UniProtKB-KW"/>
</dbReference>
<feature type="transmembrane region" description="Helical" evidence="11">
    <location>
        <begin position="2977"/>
        <end position="3000"/>
    </location>
</feature>
<name>L1LDQ7_THEEQ</name>
<dbReference type="Pfam" id="PF07728">
    <property type="entry name" value="AAA_5"/>
    <property type="match status" value="7"/>
</dbReference>